<evidence type="ECO:0000256" key="3">
    <source>
        <dbReference type="ARBA" id="ARBA00022679"/>
    </source>
</evidence>
<dbReference type="PANTHER" id="PTHR24361:SF433">
    <property type="entry name" value="PROTEIN KINASE DOMAIN-CONTAINING PROTEIN"/>
    <property type="match status" value="1"/>
</dbReference>
<dbReference type="SUPFAM" id="SSF56112">
    <property type="entry name" value="Protein kinase-like (PK-like)"/>
    <property type="match status" value="1"/>
</dbReference>
<dbReference type="PANTHER" id="PTHR24361">
    <property type="entry name" value="MITOGEN-ACTIVATED KINASE KINASE KINASE"/>
    <property type="match status" value="1"/>
</dbReference>
<dbReference type="EC" id="2.7.11.1" evidence="1"/>
<evidence type="ECO:0000256" key="5">
    <source>
        <dbReference type="ARBA" id="ARBA00022777"/>
    </source>
</evidence>
<dbReference type="STRING" id="1051890.A0A3N4LBN4"/>
<keyword evidence="6" id="KW-0067">ATP-binding</keyword>
<dbReference type="GO" id="GO:0005737">
    <property type="term" value="C:cytoplasm"/>
    <property type="evidence" value="ECO:0007669"/>
    <property type="project" value="TreeGrafter"/>
</dbReference>
<reference evidence="10 11" key="1">
    <citation type="journal article" date="2018" name="Nat. Ecol. Evol.">
        <title>Pezizomycetes genomes reveal the molecular basis of ectomycorrhizal truffle lifestyle.</title>
        <authorList>
            <person name="Murat C."/>
            <person name="Payen T."/>
            <person name="Noel B."/>
            <person name="Kuo A."/>
            <person name="Morin E."/>
            <person name="Chen J."/>
            <person name="Kohler A."/>
            <person name="Krizsan K."/>
            <person name="Balestrini R."/>
            <person name="Da Silva C."/>
            <person name="Montanini B."/>
            <person name="Hainaut M."/>
            <person name="Levati E."/>
            <person name="Barry K.W."/>
            <person name="Belfiori B."/>
            <person name="Cichocki N."/>
            <person name="Clum A."/>
            <person name="Dockter R.B."/>
            <person name="Fauchery L."/>
            <person name="Guy J."/>
            <person name="Iotti M."/>
            <person name="Le Tacon F."/>
            <person name="Lindquist E.A."/>
            <person name="Lipzen A."/>
            <person name="Malagnac F."/>
            <person name="Mello A."/>
            <person name="Molinier V."/>
            <person name="Miyauchi S."/>
            <person name="Poulain J."/>
            <person name="Riccioni C."/>
            <person name="Rubini A."/>
            <person name="Sitrit Y."/>
            <person name="Splivallo R."/>
            <person name="Traeger S."/>
            <person name="Wang M."/>
            <person name="Zifcakova L."/>
            <person name="Wipf D."/>
            <person name="Zambonelli A."/>
            <person name="Paolocci F."/>
            <person name="Nowrousian M."/>
            <person name="Ottonello S."/>
            <person name="Baldrian P."/>
            <person name="Spatafora J.W."/>
            <person name="Henrissat B."/>
            <person name="Nagy L.G."/>
            <person name="Aury J.M."/>
            <person name="Wincker P."/>
            <person name="Grigoriev I.V."/>
            <person name="Bonfante P."/>
            <person name="Martin F.M."/>
        </authorList>
    </citation>
    <scope>NUCLEOTIDE SEQUENCE [LARGE SCALE GENOMIC DNA]</scope>
    <source>
        <strain evidence="10 11">ATCC MYA-4762</strain>
    </source>
</reference>
<name>A0A3N4LBN4_9PEZI</name>
<evidence type="ECO:0000256" key="6">
    <source>
        <dbReference type="ARBA" id="ARBA00022840"/>
    </source>
</evidence>
<dbReference type="InParanoid" id="A0A3N4LBN4"/>
<evidence type="ECO:0000256" key="7">
    <source>
        <dbReference type="ARBA" id="ARBA00047899"/>
    </source>
</evidence>
<dbReference type="SMART" id="SM00220">
    <property type="entry name" value="S_TKc"/>
    <property type="match status" value="1"/>
</dbReference>
<dbReference type="InterPro" id="IPR011009">
    <property type="entry name" value="Kinase-like_dom_sf"/>
</dbReference>
<dbReference type="InterPro" id="IPR000719">
    <property type="entry name" value="Prot_kinase_dom"/>
</dbReference>
<gene>
    <name evidence="10" type="ORF">L211DRAFT_525949</name>
</gene>
<evidence type="ECO:0000313" key="10">
    <source>
        <dbReference type="EMBL" id="RPB20293.1"/>
    </source>
</evidence>
<keyword evidence="11" id="KW-1185">Reference proteome</keyword>
<dbReference type="GO" id="GO:0004674">
    <property type="term" value="F:protein serine/threonine kinase activity"/>
    <property type="evidence" value="ECO:0007669"/>
    <property type="project" value="UniProtKB-KW"/>
</dbReference>
<keyword evidence="4" id="KW-0547">Nucleotide-binding</keyword>
<comment type="catalytic activity">
    <reaction evidence="8">
        <text>L-seryl-[protein] + ATP = O-phospho-L-seryl-[protein] + ADP + H(+)</text>
        <dbReference type="Rhea" id="RHEA:17989"/>
        <dbReference type="Rhea" id="RHEA-COMP:9863"/>
        <dbReference type="Rhea" id="RHEA-COMP:11604"/>
        <dbReference type="ChEBI" id="CHEBI:15378"/>
        <dbReference type="ChEBI" id="CHEBI:29999"/>
        <dbReference type="ChEBI" id="CHEBI:30616"/>
        <dbReference type="ChEBI" id="CHEBI:83421"/>
        <dbReference type="ChEBI" id="CHEBI:456216"/>
        <dbReference type="EC" id="2.7.11.1"/>
    </reaction>
</comment>
<proteinExistence type="predicted"/>
<dbReference type="EMBL" id="ML121574">
    <property type="protein sequence ID" value="RPB20293.1"/>
    <property type="molecule type" value="Genomic_DNA"/>
</dbReference>
<dbReference type="Gene3D" id="1.10.510.10">
    <property type="entry name" value="Transferase(Phosphotransferase) domain 1"/>
    <property type="match status" value="1"/>
</dbReference>
<dbReference type="AlphaFoldDB" id="A0A3N4LBN4"/>
<dbReference type="Pfam" id="PF00069">
    <property type="entry name" value="Pkinase"/>
    <property type="match status" value="1"/>
</dbReference>
<evidence type="ECO:0000313" key="11">
    <source>
        <dbReference type="Proteomes" id="UP000267821"/>
    </source>
</evidence>
<dbReference type="GO" id="GO:0005524">
    <property type="term" value="F:ATP binding"/>
    <property type="evidence" value="ECO:0007669"/>
    <property type="project" value="UniProtKB-KW"/>
</dbReference>
<evidence type="ECO:0000256" key="1">
    <source>
        <dbReference type="ARBA" id="ARBA00012513"/>
    </source>
</evidence>
<dbReference type="InterPro" id="IPR053235">
    <property type="entry name" value="Ser_Thr_kinase"/>
</dbReference>
<accession>A0A3N4LBN4</accession>
<sequence length="220" mass="24979">MEYMPDGDLGHYIKVRWSESDAKIVAEQVLHALKFMHDNGVVHRDIKPFNIFPKMDDDCRLTVKVGDFGVANQGNQNESNLFSTFVGTTEYMAPERFGASHTVAVDSWAVGCLLFRMLTGNDIFTCPLAICQYEFTKQPCLEEELGFCHLETRNFIDGLIQPDVKLRAKPRDALGHPWLRELHGNSEEFGRRLATQTLKNHFDSVKSAGFKPRSHIMSNT</sequence>
<keyword evidence="2" id="KW-0723">Serine/threonine-protein kinase</keyword>
<feature type="domain" description="Protein kinase" evidence="9">
    <location>
        <begin position="1"/>
        <end position="179"/>
    </location>
</feature>
<dbReference type="OrthoDB" id="10252171at2759"/>
<protein>
    <recommendedName>
        <fullName evidence="1">non-specific serine/threonine protein kinase</fullName>
        <ecNumber evidence="1">2.7.11.1</ecNumber>
    </recommendedName>
</protein>
<keyword evidence="5 10" id="KW-0418">Kinase</keyword>
<dbReference type="Proteomes" id="UP000267821">
    <property type="component" value="Unassembled WGS sequence"/>
</dbReference>
<dbReference type="PROSITE" id="PS50011">
    <property type="entry name" value="PROTEIN_KINASE_DOM"/>
    <property type="match status" value="1"/>
</dbReference>
<evidence type="ECO:0000256" key="8">
    <source>
        <dbReference type="ARBA" id="ARBA00048679"/>
    </source>
</evidence>
<evidence type="ECO:0000256" key="2">
    <source>
        <dbReference type="ARBA" id="ARBA00022527"/>
    </source>
</evidence>
<organism evidence="10 11">
    <name type="scientific">Terfezia boudieri ATCC MYA-4762</name>
    <dbReference type="NCBI Taxonomy" id="1051890"/>
    <lineage>
        <taxon>Eukaryota</taxon>
        <taxon>Fungi</taxon>
        <taxon>Dikarya</taxon>
        <taxon>Ascomycota</taxon>
        <taxon>Pezizomycotina</taxon>
        <taxon>Pezizomycetes</taxon>
        <taxon>Pezizales</taxon>
        <taxon>Pezizaceae</taxon>
        <taxon>Terfezia</taxon>
    </lineage>
</organism>
<keyword evidence="3" id="KW-0808">Transferase</keyword>
<evidence type="ECO:0000256" key="4">
    <source>
        <dbReference type="ARBA" id="ARBA00022741"/>
    </source>
</evidence>
<evidence type="ECO:0000259" key="9">
    <source>
        <dbReference type="PROSITE" id="PS50011"/>
    </source>
</evidence>
<comment type="catalytic activity">
    <reaction evidence="7">
        <text>L-threonyl-[protein] + ATP = O-phospho-L-threonyl-[protein] + ADP + H(+)</text>
        <dbReference type="Rhea" id="RHEA:46608"/>
        <dbReference type="Rhea" id="RHEA-COMP:11060"/>
        <dbReference type="Rhea" id="RHEA-COMP:11605"/>
        <dbReference type="ChEBI" id="CHEBI:15378"/>
        <dbReference type="ChEBI" id="CHEBI:30013"/>
        <dbReference type="ChEBI" id="CHEBI:30616"/>
        <dbReference type="ChEBI" id="CHEBI:61977"/>
        <dbReference type="ChEBI" id="CHEBI:456216"/>
        <dbReference type="EC" id="2.7.11.1"/>
    </reaction>
</comment>